<reference evidence="1 2" key="1">
    <citation type="submission" date="2018-08" db="EMBL/GenBank/DDBJ databases">
        <title>A genome reference for cultivated species of the human gut microbiota.</title>
        <authorList>
            <person name="Zou Y."/>
            <person name="Xue W."/>
            <person name="Luo G."/>
        </authorList>
    </citation>
    <scope>NUCLEOTIDE SEQUENCE [LARGE SCALE GENOMIC DNA]</scope>
    <source>
        <strain evidence="1 2">AM43-11</strain>
    </source>
</reference>
<comment type="caution">
    <text evidence="1">The sequence shown here is derived from an EMBL/GenBank/DDBJ whole genome shotgun (WGS) entry which is preliminary data.</text>
</comment>
<evidence type="ECO:0000313" key="1">
    <source>
        <dbReference type="EMBL" id="RHA66322.1"/>
    </source>
</evidence>
<sequence length="109" mass="12753">MKKNLNGIKRVRFCDYTSYEAEKSSNGGCYGFWKDYNRLDDGNWEVSYGTTADFEYCPVCGSFNEHYEGDDCCYDSGYSCGDFETVTEEELLKLINEFKETDDEYIEYK</sequence>
<dbReference type="Proteomes" id="UP000284465">
    <property type="component" value="Unassembled WGS sequence"/>
</dbReference>
<dbReference type="RefSeq" id="WP_118591875.1">
    <property type="nucleotide sequence ID" value="NZ_JADNLD010000050.1"/>
</dbReference>
<organism evidence="1 2">
    <name type="scientific">Roseburia intestinalis</name>
    <dbReference type="NCBI Taxonomy" id="166486"/>
    <lineage>
        <taxon>Bacteria</taxon>
        <taxon>Bacillati</taxon>
        <taxon>Bacillota</taxon>
        <taxon>Clostridia</taxon>
        <taxon>Lachnospirales</taxon>
        <taxon>Lachnospiraceae</taxon>
        <taxon>Roseburia</taxon>
    </lineage>
</organism>
<evidence type="ECO:0000313" key="2">
    <source>
        <dbReference type="Proteomes" id="UP000284465"/>
    </source>
</evidence>
<name>A0A413SGD0_9FIRM</name>
<protein>
    <submittedName>
        <fullName evidence="1">Uncharacterized protein</fullName>
    </submittedName>
</protein>
<dbReference type="EMBL" id="QSFP01000013">
    <property type="protein sequence ID" value="RHA66322.1"/>
    <property type="molecule type" value="Genomic_DNA"/>
</dbReference>
<gene>
    <name evidence="1" type="ORF">DW927_12355</name>
</gene>
<accession>A0A413SGD0</accession>
<dbReference type="AlphaFoldDB" id="A0A413SGD0"/>
<proteinExistence type="predicted"/>